<dbReference type="AlphaFoldDB" id="A0A7C5X0D5"/>
<protein>
    <submittedName>
        <fullName evidence="1">Uncharacterized protein</fullName>
    </submittedName>
</protein>
<evidence type="ECO:0000313" key="1">
    <source>
        <dbReference type="EMBL" id="HHO73535.1"/>
    </source>
</evidence>
<comment type="caution">
    <text evidence="1">The sequence shown here is derived from an EMBL/GenBank/DDBJ whole genome shotgun (WGS) entry which is preliminary data.</text>
</comment>
<proteinExistence type="predicted"/>
<organism evidence="1">
    <name type="scientific">Thermocrinis ruber</name>
    <dbReference type="NCBI Taxonomy" id="75906"/>
    <lineage>
        <taxon>Bacteria</taxon>
        <taxon>Pseudomonadati</taxon>
        <taxon>Aquificota</taxon>
        <taxon>Aquificia</taxon>
        <taxon>Aquificales</taxon>
        <taxon>Aquificaceae</taxon>
        <taxon>Thermocrinis</taxon>
    </lineage>
</organism>
<reference evidence="1" key="1">
    <citation type="journal article" date="2020" name="mSystems">
        <title>Genome- and Community-Level Interaction Insights into Carbon Utilization and Element Cycling Functions of Hydrothermarchaeota in Hydrothermal Sediment.</title>
        <authorList>
            <person name="Zhou Z."/>
            <person name="Liu Y."/>
            <person name="Xu W."/>
            <person name="Pan J."/>
            <person name="Luo Z.H."/>
            <person name="Li M."/>
        </authorList>
    </citation>
    <scope>NUCLEOTIDE SEQUENCE [LARGE SCALE GENOMIC DNA]</scope>
    <source>
        <strain evidence="1">SpSt-114</strain>
    </source>
</reference>
<accession>A0A7C5X0D5</accession>
<name>A0A7C5X0D5_9AQUI</name>
<sequence length="553" mass="65134">MMNYEKSKDEFLKIKNQIDDEVKKNGITKNLLNYEKDLENSYQKVKLMCRNEQDERYINFNYFPCRACISLVKGYIYKPLKEWLLGFKNFIEYTNEVKNANKWEESIDYYHSRLSRILQNRIELFGNLPARTFDEIIDTFKNTISAISATNSLLVMIQETLIEAIDSIVANSTEIYTEEHLSRKEKLIDLLKKFENGNNYIVGMKSRIEFILLKREFHYYLREILKNKELDKLKLQEVIEQMKKAAGTEKNNFKKVSDRKDINWKKFLSKIDVLTVAYYNALWLESNLIEAINCLERIFSGIRDNLNIILTASMFQHFVNEFFFLQNYLKLLLVANDFKDFAQKDGVYEWQKELSEYISNELVSIAEKNFKYDISISQNVRRSLLIVEESVAGKVLEFIIFYLLKESINHKSQALLKLNEIRNDDIRNLMGLVLNSKSEEVRWSHRISDIEIDIFVSDKCAIFIKTGIIGSSDRKRIQKELEISKKYDVFYLLDIAKNLDVVRSINSRRHNRIILIDIGVFLNEIYEFAKKVGVQMELPRSSIKSLTGFYSGG</sequence>
<dbReference type="EMBL" id="DSAC01000035">
    <property type="protein sequence ID" value="HHO73535.1"/>
    <property type="molecule type" value="Genomic_DNA"/>
</dbReference>
<gene>
    <name evidence="1" type="ORF">ENN04_02730</name>
</gene>